<protein>
    <submittedName>
        <fullName evidence="1">Uncharacterized protein</fullName>
    </submittedName>
</protein>
<keyword evidence="2" id="KW-1185">Reference proteome</keyword>
<dbReference type="RefSeq" id="WP_345185425.1">
    <property type="nucleotide sequence ID" value="NZ_BAABGP010000008.1"/>
</dbReference>
<dbReference type="EMBL" id="BAABGP010000008">
    <property type="protein sequence ID" value="GAA4482604.1"/>
    <property type="molecule type" value="Genomic_DNA"/>
</dbReference>
<accession>A0ABP8P9D2</accession>
<dbReference type="Proteomes" id="UP001500731">
    <property type="component" value="Unassembled WGS sequence"/>
</dbReference>
<evidence type="ECO:0000313" key="2">
    <source>
        <dbReference type="Proteomes" id="UP001500731"/>
    </source>
</evidence>
<evidence type="ECO:0000313" key="1">
    <source>
        <dbReference type="EMBL" id="GAA4482604.1"/>
    </source>
</evidence>
<comment type="caution">
    <text evidence="1">The sequence shown here is derived from an EMBL/GenBank/DDBJ whole genome shotgun (WGS) entry which is preliminary data.</text>
</comment>
<sequence length="68" mass="6855">MTTHAAIADASSTTAWGQPVTTVACSCGTSIRIVGEPTGDNGVNVTSAHAQITQHVAWANDATHPNGP</sequence>
<gene>
    <name evidence="1" type="ORF">GCM10023171_12850</name>
</gene>
<organism evidence="1 2">
    <name type="scientific">Microbacterium panaciterrae</name>
    <dbReference type="NCBI Taxonomy" id="985759"/>
    <lineage>
        <taxon>Bacteria</taxon>
        <taxon>Bacillati</taxon>
        <taxon>Actinomycetota</taxon>
        <taxon>Actinomycetes</taxon>
        <taxon>Micrococcales</taxon>
        <taxon>Microbacteriaceae</taxon>
        <taxon>Microbacterium</taxon>
    </lineage>
</organism>
<reference evidence="2" key="1">
    <citation type="journal article" date="2019" name="Int. J. Syst. Evol. Microbiol.">
        <title>The Global Catalogue of Microorganisms (GCM) 10K type strain sequencing project: providing services to taxonomists for standard genome sequencing and annotation.</title>
        <authorList>
            <consortium name="The Broad Institute Genomics Platform"/>
            <consortium name="The Broad Institute Genome Sequencing Center for Infectious Disease"/>
            <person name="Wu L."/>
            <person name="Ma J."/>
        </authorList>
    </citation>
    <scope>NUCLEOTIDE SEQUENCE [LARGE SCALE GENOMIC DNA]</scope>
    <source>
        <strain evidence="2">JCM 17839</strain>
    </source>
</reference>
<name>A0ABP8P9D2_9MICO</name>
<proteinExistence type="predicted"/>